<dbReference type="KEGG" id="vde:111254880"/>
<feature type="repeat" description="WD" evidence="3">
    <location>
        <begin position="291"/>
        <end position="325"/>
    </location>
</feature>
<dbReference type="InterPro" id="IPR020472">
    <property type="entry name" value="WD40_PAC1"/>
</dbReference>
<dbReference type="PRINTS" id="PR00320">
    <property type="entry name" value="GPROTEINBRPT"/>
</dbReference>
<name>A0A7M7KWW5_VARDE</name>
<dbReference type="GO" id="GO:0080008">
    <property type="term" value="C:Cul4-RING E3 ubiquitin ligase complex"/>
    <property type="evidence" value="ECO:0007669"/>
    <property type="project" value="TreeGrafter"/>
</dbReference>
<dbReference type="SMART" id="SM00320">
    <property type="entry name" value="WD40"/>
    <property type="match status" value="6"/>
</dbReference>
<evidence type="ECO:0000256" key="2">
    <source>
        <dbReference type="ARBA" id="ARBA00022737"/>
    </source>
</evidence>
<evidence type="ECO:0000313" key="4">
    <source>
        <dbReference type="EnsemblMetazoa" id="XP_022671952"/>
    </source>
</evidence>
<dbReference type="GO" id="GO:0043161">
    <property type="term" value="P:proteasome-mediated ubiquitin-dependent protein catabolic process"/>
    <property type="evidence" value="ECO:0007669"/>
    <property type="project" value="TreeGrafter"/>
</dbReference>
<dbReference type="SUPFAM" id="SSF50978">
    <property type="entry name" value="WD40 repeat-like"/>
    <property type="match status" value="1"/>
</dbReference>
<dbReference type="OMA" id="EHTFPQM"/>
<accession>A0A7M7KWW5</accession>
<dbReference type="PANTHER" id="PTHR19847">
    <property type="entry name" value="DDB1- AND CUL4-ASSOCIATED FACTOR 11"/>
    <property type="match status" value="1"/>
</dbReference>
<organism evidence="4 5">
    <name type="scientific">Varroa destructor</name>
    <name type="common">Honeybee mite</name>
    <dbReference type="NCBI Taxonomy" id="109461"/>
    <lineage>
        <taxon>Eukaryota</taxon>
        <taxon>Metazoa</taxon>
        <taxon>Ecdysozoa</taxon>
        <taxon>Arthropoda</taxon>
        <taxon>Chelicerata</taxon>
        <taxon>Arachnida</taxon>
        <taxon>Acari</taxon>
        <taxon>Parasitiformes</taxon>
        <taxon>Mesostigmata</taxon>
        <taxon>Gamasina</taxon>
        <taxon>Dermanyssoidea</taxon>
        <taxon>Varroidae</taxon>
        <taxon>Varroa</taxon>
    </lineage>
</organism>
<dbReference type="FunCoup" id="A0A7M7KWW5">
    <property type="interactions" value="474"/>
</dbReference>
<evidence type="ECO:0000313" key="5">
    <source>
        <dbReference type="Proteomes" id="UP000594260"/>
    </source>
</evidence>
<dbReference type="AlphaFoldDB" id="A0A7M7KWW5"/>
<dbReference type="PROSITE" id="PS50082">
    <property type="entry name" value="WD_REPEATS_2"/>
    <property type="match status" value="3"/>
</dbReference>
<feature type="repeat" description="WD" evidence="3">
    <location>
        <begin position="421"/>
        <end position="452"/>
    </location>
</feature>
<dbReference type="EnsemblMetazoa" id="XM_022816217">
    <property type="protein sequence ID" value="XP_022671952"/>
    <property type="gene ID" value="LOC111254880"/>
</dbReference>
<evidence type="ECO:0000256" key="3">
    <source>
        <dbReference type="PROSITE-ProRule" id="PRU00221"/>
    </source>
</evidence>
<keyword evidence="5" id="KW-1185">Reference proteome</keyword>
<dbReference type="InterPro" id="IPR051859">
    <property type="entry name" value="DCAF"/>
</dbReference>
<proteinExistence type="predicted"/>
<dbReference type="PROSITE" id="PS50294">
    <property type="entry name" value="WD_REPEATS_REGION"/>
    <property type="match status" value="3"/>
</dbReference>
<evidence type="ECO:0000256" key="1">
    <source>
        <dbReference type="ARBA" id="ARBA00022574"/>
    </source>
</evidence>
<keyword evidence="1 3" id="KW-0853">WD repeat</keyword>
<dbReference type="Gene3D" id="2.130.10.10">
    <property type="entry name" value="YVTN repeat-like/Quinoprotein amine dehydrogenase"/>
    <property type="match status" value="2"/>
</dbReference>
<dbReference type="Proteomes" id="UP000594260">
    <property type="component" value="Unplaced"/>
</dbReference>
<dbReference type="InterPro" id="IPR015943">
    <property type="entry name" value="WD40/YVTN_repeat-like_dom_sf"/>
</dbReference>
<protein>
    <submittedName>
        <fullName evidence="4">Uncharacterized protein</fullName>
    </submittedName>
</protein>
<dbReference type="InterPro" id="IPR001680">
    <property type="entry name" value="WD40_rpt"/>
</dbReference>
<dbReference type="PANTHER" id="PTHR19847:SF7">
    <property type="entry name" value="DDB1- AND CUL4-ASSOCIATED FACTOR 11"/>
    <property type="match status" value="1"/>
</dbReference>
<dbReference type="InParanoid" id="A0A7M7KWW5"/>
<dbReference type="RefSeq" id="XP_022671952.1">
    <property type="nucleotide sequence ID" value="XM_022816217.1"/>
</dbReference>
<dbReference type="OrthoDB" id="63070at2759"/>
<keyword evidence="2" id="KW-0677">Repeat</keyword>
<dbReference type="Pfam" id="PF00400">
    <property type="entry name" value="WD40"/>
    <property type="match status" value="4"/>
</dbReference>
<dbReference type="GeneID" id="111254880"/>
<sequence>MSVNGANFIDTVISTINRLSGILQQSESSNREDSITAADPTYKPDTATFKKNDIYYIIGQQSGALKRKHRPNLIRTIDELATSTRVSLGDRCYLGCHVIPNEHQHENSIRYRDKVFCGTFEKDGNMFITTSQDCVVRIYDTTGNRPIWRKSIHATDVGWSILDTSVSPDGRLFVYSSWSENLHLCQIDGQSEESVTLELNPLENRFCVFSLKFSANGEEILCGASDTSLYVYSLSAQKRTLLIPAHNDEVNAVCFADRSSHILFTGGDDGLVKVWDRRVLNEANARPVGVLAGHRNGVTFVDSKGDGRYLLSNSKDQSIKLWDVRRFADHEGIEATLAAVGDQRWDYRWQPVRKSQRIATWTPLPGDVSVMTYRGHTVLQTLIRCRFSPIFTTGQRYIYTGCASGRVYVYDVLTGEPRRILMGHRDCVRDVSWHPYAPKIMSTSFDKTVKEWTYCSEMPHQYVDLDPDEEVALEARRFRTRRRIRLDSD</sequence>
<reference evidence="4" key="1">
    <citation type="submission" date="2021-01" db="UniProtKB">
        <authorList>
            <consortium name="EnsemblMetazoa"/>
        </authorList>
    </citation>
    <scope>IDENTIFICATION</scope>
</reference>
<feature type="repeat" description="WD" evidence="3">
    <location>
        <begin position="243"/>
        <end position="276"/>
    </location>
</feature>
<dbReference type="InterPro" id="IPR036322">
    <property type="entry name" value="WD40_repeat_dom_sf"/>
</dbReference>